<keyword evidence="1" id="KW-0812">Transmembrane</keyword>
<dbReference type="Proteomes" id="UP000092971">
    <property type="component" value="Chromosome"/>
</dbReference>
<feature type="transmembrane region" description="Helical" evidence="1">
    <location>
        <begin position="101"/>
        <end position="124"/>
    </location>
</feature>
<accession>A0A1B1YDQ2</accession>
<protein>
    <submittedName>
        <fullName evidence="3">Abortive infection protein</fullName>
    </submittedName>
</protein>
<evidence type="ECO:0000313" key="4">
    <source>
        <dbReference type="Proteomes" id="UP000092971"/>
    </source>
</evidence>
<reference evidence="3 4" key="1">
    <citation type="submission" date="2016-02" db="EMBL/GenBank/DDBJ databases">
        <title>Comparison of Clostridium stercorarium subspecies using comparative genomics and transcriptomics.</title>
        <authorList>
            <person name="Schellenberg J."/>
            <person name="Thallinger G."/>
            <person name="Levin D.B."/>
            <person name="Zhang X."/>
            <person name="Alvare G."/>
            <person name="Fristensky B."/>
            <person name="Sparling R."/>
        </authorList>
    </citation>
    <scope>NUCLEOTIDE SEQUENCE [LARGE SCALE GENOMIC DNA]</scope>
    <source>
        <strain evidence="3 4">DSM 2910</strain>
    </source>
</reference>
<evidence type="ECO:0000259" key="2">
    <source>
        <dbReference type="Pfam" id="PF02517"/>
    </source>
</evidence>
<dbReference type="InterPro" id="IPR003675">
    <property type="entry name" value="Rce1/LyrA-like_dom"/>
</dbReference>
<dbReference type="PANTHER" id="PTHR36435:SF1">
    <property type="entry name" value="CAAX AMINO TERMINAL PROTEASE FAMILY PROTEIN"/>
    <property type="match status" value="1"/>
</dbReference>
<evidence type="ECO:0000256" key="1">
    <source>
        <dbReference type="SAM" id="Phobius"/>
    </source>
</evidence>
<feature type="transmembrane region" description="Helical" evidence="1">
    <location>
        <begin position="205"/>
        <end position="230"/>
    </location>
</feature>
<proteinExistence type="predicted"/>
<dbReference type="PANTHER" id="PTHR36435">
    <property type="entry name" value="SLR1288 PROTEIN"/>
    <property type="match status" value="1"/>
</dbReference>
<dbReference type="GO" id="GO:0004175">
    <property type="term" value="F:endopeptidase activity"/>
    <property type="evidence" value="ECO:0007669"/>
    <property type="project" value="UniProtKB-ARBA"/>
</dbReference>
<feature type="transmembrane region" description="Helical" evidence="1">
    <location>
        <begin position="62"/>
        <end position="81"/>
    </location>
</feature>
<dbReference type="AlphaFoldDB" id="A0A1B1YDQ2"/>
<dbReference type="Pfam" id="PF02517">
    <property type="entry name" value="Rce1-like"/>
    <property type="match status" value="1"/>
</dbReference>
<name>A0A1B1YDQ2_THEST</name>
<feature type="transmembrane region" description="Helical" evidence="1">
    <location>
        <begin position="181"/>
        <end position="199"/>
    </location>
</feature>
<dbReference type="EMBL" id="CP014672">
    <property type="protein sequence ID" value="ANW98894.1"/>
    <property type="molecule type" value="Genomic_DNA"/>
</dbReference>
<keyword evidence="1" id="KW-0472">Membrane</keyword>
<organism evidence="3 4">
    <name type="scientific">Thermoclostridium stercorarium subsp. thermolacticum DSM 2910</name>
    <dbReference type="NCBI Taxonomy" id="1121336"/>
    <lineage>
        <taxon>Bacteria</taxon>
        <taxon>Bacillati</taxon>
        <taxon>Bacillota</taxon>
        <taxon>Clostridia</taxon>
        <taxon>Eubacteriales</taxon>
        <taxon>Oscillospiraceae</taxon>
        <taxon>Thermoclostridium</taxon>
    </lineage>
</organism>
<feature type="transmembrane region" description="Helical" evidence="1">
    <location>
        <begin position="251"/>
        <end position="273"/>
    </location>
</feature>
<dbReference type="RefSeq" id="WP_015359228.1">
    <property type="nucleotide sequence ID" value="NZ_CP014672.1"/>
</dbReference>
<evidence type="ECO:0000313" key="3">
    <source>
        <dbReference type="EMBL" id="ANW98894.1"/>
    </source>
</evidence>
<gene>
    <name evidence="3" type="ORF">CSTERTH_07610</name>
</gene>
<sequence>MKKFFKVFFYCTGFAALCIVMQFIAAIPVSAAYIFLKSFQYALSGNPELAMNLDLMTVVNDILMPSYILSAILTFFSAWIIHAVFRRKFFERLSLNRTSPVYTAVSFLAGCAMQMPLSFIITLVEKTGIAPDLFEEYTQHVEQLMSNQNTVLQILAVGIMAPLIEEIIFRGLILNQLKRNIPATAAILIQAILFGFVHLNVVQGTYAFVMAVLMGMLTVWFDSLFVSIAFHMGMNLSGVILSEFGAGLSDAAGVIMLAVSFILIPLCIMFLYFKSAKGNSHTPKVNPTEGAGV</sequence>
<dbReference type="OrthoDB" id="9782250at2"/>
<feature type="transmembrane region" description="Helical" evidence="1">
    <location>
        <begin position="7"/>
        <end position="36"/>
    </location>
</feature>
<dbReference type="InterPro" id="IPR052710">
    <property type="entry name" value="CAAX_protease"/>
</dbReference>
<keyword evidence="1" id="KW-1133">Transmembrane helix</keyword>
<feature type="domain" description="CAAX prenyl protease 2/Lysostaphin resistance protein A-like" evidence="2">
    <location>
        <begin position="148"/>
        <end position="236"/>
    </location>
</feature>
<dbReference type="GO" id="GO:0080120">
    <property type="term" value="P:CAAX-box protein maturation"/>
    <property type="evidence" value="ECO:0007669"/>
    <property type="project" value="UniProtKB-ARBA"/>
</dbReference>